<keyword evidence="2" id="KW-1185">Reference proteome</keyword>
<dbReference type="AlphaFoldDB" id="A0A6G1LI36"/>
<gene>
    <name evidence="1" type="ORF">EJ03DRAFT_188997</name>
</gene>
<organism evidence="1 2">
    <name type="scientific">Teratosphaeria nubilosa</name>
    <dbReference type="NCBI Taxonomy" id="161662"/>
    <lineage>
        <taxon>Eukaryota</taxon>
        <taxon>Fungi</taxon>
        <taxon>Dikarya</taxon>
        <taxon>Ascomycota</taxon>
        <taxon>Pezizomycotina</taxon>
        <taxon>Dothideomycetes</taxon>
        <taxon>Dothideomycetidae</taxon>
        <taxon>Mycosphaerellales</taxon>
        <taxon>Teratosphaeriaceae</taxon>
        <taxon>Teratosphaeria</taxon>
    </lineage>
</organism>
<dbReference type="EMBL" id="ML995814">
    <property type="protein sequence ID" value="KAF2772623.1"/>
    <property type="molecule type" value="Genomic_DNA"/>
</dbReference>
<evidence type="ECO:0000313" key="1">
    <source>
        <dbReference type="EMBL" id="KAF2772623.1"/>
    </source>
</evidence>
<name>A0A6G1LI36_9PEZI</name>
<proteinExistence type="predicted"/>
<evidence type="ECO:0000313" key="2">
    <source>
        <dbReference type="Proteomes" id="UP000799436"/>
    </source>
</evidence>
<dbReference type="Proteomes" id="UP000799436">
    <property type="component" value="Unassembled WGS sequence"/>
</dbReference>
<sequence>MKTPCLIDRADATRQGLDQMLLGSRNATALVFSPEAPDLPANCSRSIVLVSLSGSACSPEFSAMKPIFRWSGRTTKSFDNSDVRARAHTALLDLNFKCRCGAMQVESYAACQCLAQRCSRWTVLDPTVWSSRTDRLCRAGYPDVTCADVKPSHRGISQPLPCTIRKHKPIVSQVDSCFLAAPDAISISRTHLKHTRMLRDHTPGTTALPKLFCWRLCLSRPYRGLRILAKKLNISGMNAAPTTLSDYSLD</sequence>
<protein>
    <submittedName>
        <fullName evidence="1">Uncharacterized protein</fullName>
    </submittedName>
</protein>
<accession>A0A6G1LI36</accession>
<reference evidence="1" key="1">
    <citation type="journal article" date="2020" name="Stud. Mycol.">
        <title>101 Dothideomycetes genomes: a test case for predicting lifestyles and emergence of pathogens.</title>
        <authorList>
            <person name="Haridas S."/>
            <person name="Albert R."/>
            <person name="Binder M."/>
            <person name="Bloem J."/>
            <person name="Labutti K."/>
            <person name="Salamov A."/>
            <person name="Andreopoulos B."/>
            <person name="Baker S."/>
            <person name="Barry K."/>
            <person name="Bills G."/>
            <person name="Bluhm B."/>
            <person name="Cannon C."/>
            <person name="Castanera R."/>
            <person name="Culley D."/>
            <person name="Daum C."/>
            <person name="Ezra D."/>
            <person name="Gonzalez J."/>
            <person name="Henrissat B."/>
            <person name="Kuo A."/>
            <person name="Liang C."/>
            <person name="Lipzen A."/>
            <person name="Lutzoni F."/>
            <person name="Magnuson J."/>
            <person name="Mondo S."/>
            <person name="Nolan M."/>
            <person name="Ohm R."/>
            <person name="Pangilinan J."/>
            <person name="Park H.-J."/>
            <person name="Ramirez L."/>
            <person name="Alfaro M."/>
            <person name="Sun H."/>
            <person name="Tritt A."/>
            <person name="Yoshinaga Y."/>
            <person name="Zwiers L.-H."/>
            <person name="Turgeon B."/>
            <person name="Goodwin S."/>
            <person name="Spatafora J."/>
            <person name="Crous P."/>
            <person name="Grigoriev I."/>
        </authorList>
    </citation>
    <scope>NUCLEOTIDE SEQUENCE</scope>
    <source>
        <strain evidence="1">CBS 116005</strain>
    </source>
</reference>